<sequence length="117" mass="13586">MIYKYGQSNNWAMSSIMKSKLKFLLILPILAGIVYFGTSIGDFDILESMDTKRWMLEQFTINYEAMMIACSEDNLNPEELQSCLDAFNEVREFCAIENTEECGDEKMEQLEQKLLEI</sequence>
<keyword evidence="1" id="KW-0472">Membrane</keyword>
<protein>
    <submittedName>
        <fullName evidence="2">Uncharacterized protein</fullName>
    </submittedName>
</protein>
<dbReference type="EMBL" id="CP011070">
    <property type="protein sequence ID" value="AJW71027.1"/>
    <property type="molecule type" value="Genomic_DNA"/>
</dbReference>
<keyword evidence="1" id="KW-1133">Transmembrane helix</keyword>
<proteinExistence type="predicted"/>
<dbReference type="STRING" id="1580092.NADRNF5_1341"/>
<dbReference type="AlphaFoldDB" id="A0A0D5C3P6"/>
<reference evidence="2 3" key="2">
    <citation type="journal article" date="2016" name="ISME J.">
        <title>Physiological and genomic characterization of two novel marine thaumarchaeal strains indicates niche differentiation.</title>
        <authorList>
            <person name="Bayer B."/>
            <person name="Vojvoda J."/>
            <person name="Offre P."/>
            <person name="Alves R.J."/>
            <person name="Elisabeth N.H."/>
            <person name="Garcia J.A."/>
            <person name="Volland J.M."/>
            <person name="Srivastava A."/>
            <person name="Schleper C."/>
            <person name="Herndl G.J."/>
        </authorList>
    </citation>
    <scope>NUCLEOTIDE SEQUENCE [LARGE SCALE GENOMIC DNA]</scope>
    <source>
        <strain evidence="2 3">NF5</strain>
    </source>
</reference>
<accession>A0A0D5C3P6</accession>
<evidence type="ECO:0000313" key="2">
    <source>
        <dbReference type="EMBL" id="AJW71027.1"/>
    </source>
</evidence>
<feature type="transmembrane region" description="Helical" evidence="1">
    <location>
        <begin position="21"/>
        <end position="38"/>
    </location>
</feature>
<dbReference type="HOGENOM" id="CLU_2243696_0_0_2"/>
<keyword evidence="1" id="KW-0812">Transmembrane</keyword>
<reference evidence="3" key="1">
    <citation type="submission" date="2015-03" db="EMBL/GenBank/DDBJ databases">
        <title>Characterization of two novel Thaumarchaeota isolated from the Northern Adriatic Sea.</title>
        <authorList>
            <person name="Bayer B."/>
            <person name="Vojvoda J."/>
            <person name="Offre P."/>
            <person name="Srivastava A."/>
            <person name="Elisabeth N."/>
            <person name="Garcia J.A.L."/>
            <person name="Schleper C."/>
            <person name="Herndl G.J."/>
        </authorList>
    </citation>
    <scope>NUCLEOTIDE SEQUENCE [LARGE SCALE GENOMIC DNA]</scope>
    <source>
        <strain evidence="3">NF5</strain>
    </source>
</reference>
<dbReference type="Proteomes" id="UP000032408">
    <property type="component" value="Chromosome"/>
</dbReference>
<name>A0A0D5C3P6_9ARCH</name>
<dbReference type="KEGG" id="nin:NADRNF5_1341"/>
<gene>
    <name evidence="2" type="ORF">NADRNF5_1341</name>
</gene>
<organism evidence="2 3">
    <name type="scientific">Nitrosopumilus adriaticus</name>
    <dbReference type="NCBI Taxonomy" id="1580092"/>
    <lineage>
        <taxon>Archaea</taxon>
        <taxon>Nitrososphaerota</taxon>
        <taxon>Nitrososphaeria</taxon>
        <taxon>Nitrosopumilales</taxon>
        <taxon>Nitrosopumilaceae</taxon>
        <taxon>Nitrosopumilus</taxon>
    </lineage>
</organism>
<keyword evidence="3" id="KW-1185">Reference proteome</keyword>
<evidence type="ECO:0000256" key="1">
    <source>
        <dbReference type="SAM" id="Phobius"/>
    </source>
</evidence>
<evidence type="ECO:0000313" key="3">
    <source>
        <dbReference type="Proteomes" id="UP000032408"/>
    </source>
</evidence>